<keyword evidence="2" id="KW-0805">Transcription regulation</keyword>
<dbReference type="PANTHER" id="PTHR45855">
    <property type="entry name" value="TRANSCRIPTION FACTOR PIF1-RELATED"/>
    <property type="match status" value="1"/>
</dbReference>
<evidence type="ECO:0000256" key="4">
    <source>
        <dbReference type="ARBA" id="ARBA00023163"/>
    </source>
</evidence>
<dbReference type="Pfam" id="PF00010">
    <property type="entry name" value="HLH"/>
    <property type="match status" value="1"/>
</dbReference>
<dbReference type="InterPro" id="IPR031066">
    <property type="entry name" value="bHLH_ALC-like_plant"/>
</dbReference>
<dbReference type="Gene3D" id="4.10.280.10">
    <property type="entry name" value="Helix-loop-helix DNA-binding domain"/>
    <property type="match status" value="1"/>
</dbReference>
<gene>
    <name evidence="6" type="ORF">PAHAL_3G486500</name>
</gene>
<comment type="similarity">
    <text evidence="1">Belongs to the bHLH protein family.</text>
</comment>
<dbReference type="PANTHER" id="PTHR45855:SF24">
    <property type="entry name" value="HELIX-LOOP-HELIX DNA-BINDING DOMAIN CONTAINING PROTEIN, EXPRESSED"/>
    <property type="match status" value="1"/>
</dbReference>
<evidence type="ECO:0000256" key="1">
    <source>
        <dbReference type="ARBA" id="ARBA00005510"/>
    </source>
</evidence>
<dbReference type="EMBL" id="CM008048">
    <property type="protein sequence ID" value="PVH63177.1"/>
    <property type="molecule type" value="Genomic_DNA"/>
</dbReference>
<protein>
    <recommendedName>
        <fullName evidence="5">BHLH domain-containing protein</fullName>
    </recommendedName>
</protein>
<organism evidence="6">
    <name type="scientific">Panicum hallii</name>
    <dbReference type="NCBI Taxonomy" id="206008"/>
    <lineage>
        <taxon>Eukaryota</taxon>
        <taxon>Viridiplantae</taxon>
        <taxon>Streptophyta</taxon>
        <taxon>Embryophyta</taxon>
        <taxon>Tracheophyta</taxon>
        <taxon>Spermatophyta</taxon>
        <taxon>Magnoliopsida</taxon>
        <taxon>Liliopsida</taxon>
        <taxon>Poales</taxon>
        <taxon>Poaceae</taxon>
        <taxon>PACMAD clade</taxon>
        <taxon>Panicoideae</taxon>
        <taxon>Panicodae</taxon>
        <taxon>Paniceae</taxon>
        <taxon>Panicinae</taxon>
        <taxon>Panicum</taxon>
        <taxon>Panicum sect. Panicum</taxon>
    </lineage>
</organism>
<proteinExistence type="inferred from homology"/>
<dbReference type="Gramene" id="PVH63177">
    <property type="protein sequence ID" value="PVH63177"/>
    <property type="gene ID" value="PAHAL_3G486500"/>
</dbReference>
<evidence type="ECO:0000256" key="2">
    <source>
        <dbReference type="ARBA" id="ARBA00023015"/>
    </source>
</evidence>
<accession>A0A2T8KLV9</accession>
<dbReference type="GO" id="GO:0046983">
    <property type="term" value="F:protein dimerization activity"/>
    <property type="evidence" value="ECO:0007669"/>
    <property type="project" value="InterPro"/>
</dbReference>
<dbReference type="GO" id="GO:0003677">
    <property type="term" value="F:DNA binding"/>
    <property type="evidence" value="ECO:0007669"/>
    <property type="project" value="UniProtKB-KW"/>
</dbReference>
<keyword evidence="3" id="KW-0238">DNA-binding</keyword>
<dbReference type="SMART" id="SM00353">
    <property type="entry name" value="HLH"/>
    <property type="match status" value="1"/>
</dbReference>
<dbReference type="AlphaFoldDB" id="A0A2T8KLV9"/>
<dbReference type="InterPro" id="IPR011598">
    <property type="entry name" value="bHLH_dom"/>
</dbReference>
<dbReference type="InterPro" id="IPR036638">
    <property type="entry name" value="HLH_DNA-bd_sf"/>
</dbReference>
<dbReference type="SUPFAM" id="SSF47459">
    <property type="entry name" value="HLH, helix-loop-helix DNA-binding domain"/>
    <property type="match status" value="1"/>
</dbReference>
<dbReference type="Proteomes" id="UP000243499">
    <property type="component" value="Chromosome 3"/>
</dbReference>
<evidence type="ECO:0000313" key="6">
    <source>
        <dbReference type="EMBL" id="PVH63177.1"/>
    </source>
</evidence>
<keyword evidence="4" id="KW-0804">Transcription</keyword>
<dbReference type="GO" id="GO:0005634">
    <property type="term" value="C:nucleus"/>
    <property type="evidence" value="ECO:0007669"/>
    <property type="project" value="TreeGrafter"/>
</dbReference>
<feature type="domain" description="BHLH" evidence="5">
    <location>
        <begin position="127"/>
        <end position="176"/>
    </location>
</feature>
<evidence type="ECO:0000256" key="3">
    <source>
        <dbReference type="ARBA" id="ARBA00023125"/>
    </source>
</evidence>
<reference evidence="6" key="1">
    <citation type="submission" date="2018-04" db="EMBL/GenBank/DDBJ databases">
        <title>WGS assembly of Panicum hallii.</title>
        <authorList>
            <person name="Lovell J."/>
            <person name="Jenkins J."/>
            <person name="Lowry D."/>
            <person name="Mamidi S."/>
            <person name="Sreedasyam A."/>
            <person name="Weng X."/>
            <person name="Barry K."/>
            <person name="Bonette J."/>
            <person name="Campitelli B."/>
            <person name="Daum C."/>
            <person name="Gordon S."/>
            <person name="Gould B."/>
            <person name="Lipzen A."/>
            <person name="Macqueen A."/>
            <person name="Palacio-Mejia J."/>
            <person name="Plott C."/>
            <person name="Shakirov E."/>
            <person name="Shu S."/>
            <person name="Yoshinaga Y."/>
            <person name="Zane M."/>
            <person name="Rokhsar D."/>
            <person name="Grimwood J."/>
            <person name="Schmutz J."/>
            <person name="Juenger T."/>
        </authorList>
    </citation>
    <scope>NUCLEOTIDE SEQUENCE [LARGE SCALE GENOMIC DNA]</scope>
    <source>
        <strain evidence="6">FIL2</strain>
    </source>
</reference>
<dbReference type="PROSITE" id="PS50888">
    <property type="entry name" value="BHLH"/>
    <property type="match status" value="1"/>
</dbReference>
<sequence>MMNSQGSGPAHYNYSVDPGKATGCGRNGGGADEGFLDMFGDRRSSGDLFDLVWQGRAGATSSIMEVQPSHLIPSLPPSEGEMAAWLCPVVRGDELVVTGPDDPTIPGDFDSMGERRKKAIGGVRRSHHSEAPNLTEKRRRCRINEKFKILQQLVPGCDKSNQVSTLDQTIQYMNSLQQQIQEMSFGCDVKPFAVYPVVPPQYLPPDMAAGLMPPATAAPGVLLGGLVRPGVVHALPPAMIPFGPALLPLVHHHPAAAMASSPMMYPAPAVRNNSTSQNKNSNFIPQKIYL</sequence>
<evidence type="ECO:0000259" key="5">
    <source>
        <dbReference type="PROSITE" id="PS50888"/>
    </source>
</evidence>
<name>A0A2T8KLV9_9POAL</name>